<reference evidence="2 3" key="1">
    <citation type="submission" date="2024-07" db="EMBL/GenBank/DDBJ databases">
        <title>Section-level genome sequencing and comparative genomics of Aspergillus sections Usti and Cavernicolus.</title>
        <authorList>
            <consortium name="Lawrence Berkeley National Laboratory"/>
            <person name="Nybo J.L."/>
            <person name="Vesth T.C."/>
            <person name="Theobald S."/>
            <person name="Frisvad J.C."/>
            <person name="Larsen T.O."/>
            <person name="Kjaerboelling I."/>
            <person name="Rothschild-Mancinelli K."/>
            <person name="Lyhne E.K."/>
            <person name="Kogle M.E."/>
            <person name="Barry K."/>
            <person name="Clum A."/>
            <person name="Na H."/>
            <person name="Ledsgaard L."/>
            <person name="Lin J."/>
            <person name="Lipzen A."/>
            <person name="Kuo A."/>
            <person name="Riley R."/>
            <person name="Mondo S."/>
            <person name="Labutti K."/>
            <person name="Haridas S."/>
            <person name="Pangalinan J."/>
            <person name="Salamov A.A."/>
            <person name="Simmons B.A."/>
            <person name="Magnuson J.K."/>
            <person name="Chen J."/>
            <person name="Drula E."/>
            <person name="Henrissat B."/>
            <person name="Wiebenga A."/>
            <person name="Lubbers R.J."/>
            <person name="Gomes A.C."/>
            <person name="Makela M.R."/>
            <person name="Stajich J."/>
            <person name="Grigoriev I.V."/>
            <person name="Mortensen U.H."/>
            <person name="De Vries R.P."/>
            <person name="Baker S.E."/>
            <person name="Andersen M.R."/>
        </authorList>
    </citation>
    <scope>NUCLEOTIDE SEQUENCE [LARGE SCALE GENOMIC DNA]</scope>
    <source>
        <strain evidence="2 3">CBS 123904</strain>
    </source>
</reference>
<dbReference type="EMBL" id="JBFXLU010000232">
    <property type="protein sequence ID" value="KAL2833983.1"/>
    <property type="molecule type" value="Genomic_DNA"/>
</dbReference>
<keyword evidence="3" id="KW-1185">Reference proteome</keyword>
<protein>
    <submittedName>
        <fullName evidence="2">Uncharacterized protein</fullName>
    </submittedName>
</protein>
<sequence length="70" mass="7241">MAAESSLSVERGPFRPSKSGRGGLRAVMRLLHLGAAPSCPAGSRLTLILLWLTSSVNTSSHPPIPSACVS</sequence>
<proteinExistence type="predicted"/>
<name>A0ABR4J4L6_9EURO</name>
<comment type="caution">
    <text evidence="2">The sequence shown here is derived from an EMBL/GenBank/DDBJ whole genome shotgun (WGS) entry which is preliminary data.</text>
</comment>
<evidence type="ECO:0000313" key="2">
    <source>
        <dbReference type="EMBL" id="KAL2833983.1"/>
    </source>
</evidence>
<evidence type="ECO:0000313" key="3">
    <source>
        <dbReference type="Proteomes" id="UP001610446"/>
    </source>
</evidence>
<organism evidence="2 3">
    <name type="scientific">Aspergillus pseudoustus</name>
    <dbReference type="NCBI Taxonomy" id="1810923"/>
    <lineage>
        <taxon>Eukaryota</taxon>
        <taxon>Fungi</taxon>
        <taxon>Dikarya</taxon>
        <taxon>Ascomycota</taxon>
        <taxon>Pezizomycotina</taxon>
        <taxon>Eurotiomycetes</taxon>
        <taxon>Eurotiomycetidae</taxon>
        <taxon>Eurotiales</taxon>
        <taxon>Aspergillaceae</taxon>
        <taxon>Aspergillus</taxon>
        <taxon>Aspergillus subgen. Nidulantes</taxon>
    </lineage>
</organism>
<feature type="region of interest" description="Disordered" evidence="1">
    <location>
        <begin position="1"/>
        <end position="21"/>
    </location>
</feature>
<gene>
    <name evidence="2" type="ORF">BJY01DRAFT_224765</name>
</gene>
<dbReference type="Proteomes" id="UP001610446">
    <property type="component" value="Unassembled WGS sequence"/>
</dbReference>
<evidence type="ECO:0000256" key="1">
    <source>
        <dbReference type="SAM" id="MobiDB-lite"/>
    </source>
</evidence>
<accession>A0ABR4J4L6</accession>